<dbReference type="AlphaFoldDB" id="A0A9Q9C9D4"/>
<evidence type="ECO:0000256" key="4">
    <source>
        <dbReference type="SAM" id="SignalP"/>
    </source>
</evidence>
<evidence type="ECO:0000256" key="3">
    <source>
        <dbReference type="ARBA" id="ARBA00038874"/>
    </source>
</evidence>
<protein>
    <recommendedName>
        <fullName evidence="3">ethanolamine kinase</fullName>
        <ecNumber evidence="3">2.7.1.82</ecNumber>
    </recommendedName>
</protein>
<dbReference type="PANTHER" id="PTHR22603">
    <property type="entry name" value="CHOLINE/ETHANOALAMINE KINASE"/>
    <property type="match status" value="1"/>
</dbReference>
<dbReference type="SUPFAM" id="SSF56112">
    <property type="entry name" value="Protein kinase-like (PK-like)"/>
    <property type="match status" value="1"/>
</dbReference>
<sequence>MLLLFVYTLFVLFSCCRGSMMDSIQINEVLPRESGIVIEQDGLIMLQNVTKNIKQFLGGEPVKIARIGTAYSNVVYMFEIDGNRYIYKEFQEFDEQDEMINSIIGGERVIESNSEFRIEKCLEGRHAIIKRDLKRIASELRKFHDTRIEGVRSYEEMVKIMLVKCIGEMIREDEKEEISLSCVEENIRKIRSSCEAVLSDSDRIIWILTKVRDKVFGIPRGDFKEVMCHNDLQPGNILVSESSVVFIDFEFAAMGSPVIDIANLFCESGYDYSRYMFVDDCFPSTEEQMEFIQEYMGDSRDCLEIVELVNGAMAYSHFLWYLWAQCNKRCGCSEHFDYVKYGNSRLLELRKRGFVSASEYEVLRMNERR</sequence>
<dbReference type="EMBL" id="CP075149">
    <property type="protein sequence ID" value="UTX42857.1"/>
    <property type="molecule type" value="Genomic_DNA"/>
</dbReference>
<dbReference type="GO" id="GO:0005737">
    <property type="term" value="C:cytoplasm"/>
    <property type="evidence" value="ECO:0007669"/>
    <property type="project" value="TreeGrafter"/>
</dbReference>
<evidence type="ECO:0000256" key="1">
    <source>
        <dbReference type="ARBA" id="ARBA00037883"/>
    </source>
</evidence>
<evidence type="ECO:0000313" key="5">
    <source>
        <dbReference type="EMBL" id="UTX42857.1"/>
    </source>
</evidence>
<dbReference type="PANTHER" id="PTHR22603:SF66">
    <property type="entry name" value="ETHANOLAMINE KINASE"/>
    <property type="match status" value="1"/>
</dbReference>
<dbReference type="Gene3D" id="3.90.1200.10">
    <property type="match status" value="1"/>
</dbReference>
<evidence type="ECO:0000313" key="6">
    <source>
        <dbReference type="Proteomes" id="UP001059546"/>
    </source>
</evidence>
<comment type="pathway">
    <text evidence="1">Phospholipid metabolism; phosphatidylethanolamine biosynthesis; phosphatidylethanolamine from ethanolamine: step 1/3.</text>
</comment>
<dbReference type="Pfam" id="PF01633">
    <property type="entry name" value="Choline_kinase"/>
    <property type="match status" value="1"/>
</dbReference>
<dbReference type="EC" id="2.7.1.82" evidence="3"/>
<proteinExistence type="inferred from homology"/>
<dbReference type="Proteomes" id="UP001059546">
    <property type="component" value="Chromosome III"/>
</dbReference>
<organism evidence="5 6">
    <name type="scientific">Encephalitozoon hellem</name>
    <name type="common">Microsporidian parasite</name>
    <dbReference type="NCBI Taxonomy" id="27973"/>
    <lineage>
        <taxon>Eukaryota</taxon>
        <taxon>Fungi</taxon>
        <taxon>Fungi incertae sedis</taxon>
        <taxon>Microsporidia</taxon>
        <taxon>Unikaryonidae</taxon>
        <taxon>Encephalitozoon</taxon>
    </lineage>
</organism>
<keyword evidence="5" id="KW-0418">Kinase</keyword>
<accession>A0A9Q9C9D4</accession>
<keyword evidence="4" id="KW-0732">Signal</keyword>
<dbReference type="InterPro" id="IPR011009">
    <property type="entry name" value="Kinase-like_dom_sf"/>
</dbReference>
<keyword evidence="5" id="KW-0808">Transferase</keyword>
<name>A0A9Q9C9D4_ENCHE</name>
<dbReference type="GO" id="GO:0004305">
    <property type="term" value="F:ethanolamine kinase activity"/>
    <property type="evidence" value="ECO:0007669"/>
    <property type="project" value="UniProtKB-EC"/>
</dbReference>
<feature type="signal peptide" evidence="4">
    <location>
        <begin position="1"/>
        <end position="18"/>
    </location>
</feature>
<dbReference type="GO" id="GO:0006646">
    <property type="term" value="P:phosphatidylethanolamine biosynthetic process"/>
    <property type="evidence" value="ECO:0007669"/>
    <property type="project" value="TreeGrafter"/>
</dbReference>
<feature type="chain" id="PRO_5040447265" description="ethanolamine kinase" evidence="4">
    <location>
        <begin position="19"/>
        <end position="369"/>
    </location>
</feature>
<gene>
    <name evidence="5" type="ORF">GPU96_03g05810</name>
</gene>
<comment type="similarity">
    <text evidence="2">Belongs to the choline/ethanolamine kinase family.</text>
</comment>
<reference evidence="5" key="1">
    <citation type="submission" date="2021-05" db="EMBL/GenBank/DDBJ databases">
        <title>Encephalitozoon hellem ATCC 50604 Complete Genome.</title>
        <authorList>
            <person name="Mascarenhas dos Santos A.C."/>
            <person name="Julian A.T."/>
            <person name="Pombert J.-F."/>
        </authorList>
    </citation>
    <scope>NUCLEOTIDE SEQUENCE</scope>
    <source>
        <strain evidence="5">ATCC 50604</strain>
    </source>
</reference>
<evidence type="ECO:0000256" key="2">
    <source>
        <dbReference type="ARBA" id="ARBA00038211"/>
    </source>
</evidence>